<feature type="domain" description="HTH gntR-type" evidence="4">
    <location>
        <begin position="22"/>
        <end position="89"/>
    </location>
</feature>
<dbReference type="Proteomes" id="UP000516173">
    <property type="component" value="Chromosome"/>
</dbReference>
<dbReference type="SUPFAM" id="SSF48008">
    <property type="entry name" value="GntR ligand-binding domain-like"/>
    <property type="match status" value="1"/>
</dbReference>
<dbReference type="SUPFAM" id="SSF46785">
    <property type="entry name" value="Winged helix' DNA-binding domain"/>
    <property type="match status" value="1"/>
</dbReference>
<dbReference type="Gene3D" id="1.20.120.530">
    <property type="entry name" value="GntR ligand-binding domain-like"/>
    <property type="match status" value="1"/>
</dbReference>
<dbReference type="AlphaFoldDB" id="A0A7G1KKQ4"/>
<dbReference type="InterPro" id="IPR011711">
    <property type="entry name" value="GntR_C"/>
</dbReference>
<organism evidence="5 6">
    <name type="scientific">Nocardia wallacei</name>
    <dbReference type="NCBI Taxonomy" id="480035"/>
    <lineage>
        <taxon>Bacteria</taxon>
        <taxon>Bacillati</taxon>
        <taxon>Actinomycetota</taxon>
        <taxon>Actinomycetes</taxon>
        <taxon>Mycobacteriales</taxon>
        <taxon>Nocardiaceae</taxon>
        <taxon>Nocardia</taxon>
    </lineage>
</organism>
<dbReference type="PANTHER" id="PTHR43537">
    <property type="entry name" value="TRANSCRIPTIONAL REGULATOR, GNTR FAMILY"/>
    <property type="match status" value="1"/>
</dbReference>
<evidence type="ECO:0000256" key="3">
    <source>
        <dbReference type="ARBA" id="ARBA00023163"/>
    </source>
</evidence>
<dbReference type="PANTHER" id="PTHR43537:SF45">
    <property type="entry name" value="GNTR FAMILY REGULATORY PROTEIN"/>
    <property type="match status" value="1"/>
</dbReference>
<dbReference type="InterPro" id="IPR008920">
    <property type="entry name" value="TF_FadR/GntR_C"/>
</dbReference>
<sequence length="234" mass="25641">MTSAPAGSYTALAAHRDRLDRASRSAQVADIVREGILDGAFRPGTRLSEPDICAALKVSRNTLREAFRTLIEERLVVHELNRGVFVRIPSAEDVAEVYKCRRIVECAALRDHPRTGADLGPVAAVLARADRCAAQGDWTGAGTADVEFHRAVTALNDSRLLDALMSNVWNELRLIFHVVSDPTTFHEPYLRRNHEVFDTLARGDAAAAADMLADYLGDAQAQILAAYADIDRAY</sequence>
<keyword evidence="1" id="KW-0805">Transcription regulation</keyword>
<evidence type="ECO:0000313" key="5">
    <source>
        <dbReference type="EMBL" id="BCK55421.1"/>
    </source>
</evidence>
<evidence type="ECO:0000259" key="4">
    <source>
        <dbReference type="PROSITE" id="PS50949"/>
    </source>
</evidence>
<keyword evidence="6" id="KW-1185">Reference proteome</keyword>
<dbReference type="Gene3D" id="1.10.10.10">
    <property type="entry name" value="Winged helix-like DNA-binding domain superfamily/Winged helix DNA-binding domain"/>
    <property type="match status" value="1"/>
</dbReference>
<dbReference type="Pfam" id="PF07729">
    <property type="entry name" value="FCD"/>
    <property type="match status" value="1"/>
</dbReference>
<evidence type="ECO:0000313" key="6">
    <source>
        <dbReference type="Proteomes" id="UP000516173"/>
    </source>
</evidence>
<dbReference type="InterPro" id="IPR000524">
    <property type="entry name" value="Tscrpt_reg_HTH_GntR"/>
</dbReference>
<evidence type="ECO:0000256" key="2">
    <source>
        <dbReference type="ARBA" id="ARBA00023125"/>
    </source>
</evidence>
<dbReference type="SMART" id="SM00895">
    <property type="entry name" value="FCD"/>
    <property type="match status" value="1"/>
</dbReference>
<dbReference type="RefSeq" id="WP_187688537.1">
    <property type="nucleotide sequence ID" value="NZ_AP023396.1"/>
</dbReference>
<dbReference type="GeneID" id="80347736"/>
<dbReference type="GO" id="GO:0003700">
    <property type="term" value="F:DNA-binding transcription factor activity"/>
    <property type="evidence" value="ECO:0007669"/>
    <property type="project" value="InterPro"/>
</dbReference>
<dbReference type="KEGG" id="nwl:NWFMUON74_31930"/>
<dbReference type="EMBL" id="AP023396">
    <property type="protein sequence ID" value="BCK55421.1"/>
    <property type="molecule type" value="Genomic_DNA"/>
</dbReference>
<dbReference type="SMART" id="SM00345">
    <property type="entry name" value="HTH_GNTR"/>
    <property type="match status" value="1"/>
</dbReference>
<dbReference type="CDD" id="cd07377">
    <property type="entry name" value="WHTH_GntR"/>
    <property type="match status" value="1"/>
</dbReference>
<dbReference type="GO" id="GO:0003677">
    <property type="term" value="F:DNA binding"/>
    <property type="evidence" value="ECO:0007669"/>
    <property type="project" value="UniProtKB-KW"/>
</dbReference>
<keyword evidence="2" id="KW-0238">DNA-binding</keyword>
<dbReference type="InterPro" id="IPR036388">
    <property type="entry name" value="WH-like_DNA-bd_sf"/>
</dbReference>
<protein>
    <submittedName>
        <fullName evidence="5">GntR family transcriptional regulator</fullName>
    </submittedName>
</protein>
<accession>A0A7G1KKQ4</accession>
<name>A0A7G1KKQ4_9NOCA</name>
<evidence type="ECO:0000256" key="1">
    <source>
        <dbReference type="ARBA" id="ARBA00023015"/>
    </source>
</evidence>
<gene>
    <name evidence="5" type="ORF">NWFMUON74_31930</name>
</gene>
<dbReference type="PROSITE" id="PS50949">
    <property type="entry name" value="HTH_GNTR"/>
    <property type="match status" value="1"/>
</dbReference>
<proteinExistence type="predicted"/>
<reference evidence="5 6" key="1">
    <citation type="submission" date="2020-08" db="EMBL/GenBank/DDBJ databases">
        <title>Genome Sequencing of Nocardia wallacei strain FMUON74 and assembly.</title>
        <authorList>
            <person name="Toyokawa M."/>
            <person name="Uesaka K."/>
        </authorList>
    </citation>
    <scope>NUCLEOTIDE SEQUENCE [LARGE SCALE GENOMIC DNA]</scope>
    <source>
        <strain evidence="5 6">FMUON74</strain>
    </source>
</reference>
<dbReference type="InterPro" id="IPR036390">
    <property type="entry name" value="WH_DNA-bd_sf"/>
</dbReference>
<dbReference type="Pfam" id="PF00392">
    <property type="entry name" value="GntR"/>
    <property type="match status" value="1"/>
</dbReference>
<keyword evidence="3" id="KW-0804">Transcription</keyword>